<gene>
    <name evidence="2" type="ORF">SNEC2469_LOCUS34515</name>
</gene>
<dbReference type="EMBL" id="CAJNJA010095597">
    <property type="protein sequence ID" value="CAE7942064.1"/>
    <property type="molecule type" value="Genomic_DNA"/>
</dbReference>
<organism evidence="2 3">
    <name type="scientific">Symbiodinium necroappetens</name>
    <dbReference type="NCBI Taxonomy" id="1628268"/>
    <lineage>
        <taxon>Eukaryota</taxon>
        <taxon>Sar</taxon>
        <taxon>Alveolata</taxon>
        <taxon>Dinophyceae</taxon>
        <taxon>Suessiales</taxon>
        <taxon>Symbiodiniaceae</taxon>
        <taxon>Symbiodinium</taxon>
    </lineage>
</organism>
<protein>
    <submittedName>
        <fullName evidence="2">Uncharacterized protein</fullName>
    </submittedName>
</protein>
<evidence type="ECO:0000313" key="2">
    <source>
        <dbReference type="EMBL" id="CAE7942064.1"/>
    </source>
</evidence>
<proteinExistence type="predicted"/>
<evidence type="ECO:0000256" key="1">
    <source>
        <dbReference type="SAM" id="MobiDB-lite"/>
    </source>
</evidence>
<accession>A0A813CGE1</accession>
<feature type="region of interest" description="Disordered" evidence="1">
    <location>
        <begin position="108"/>
        <end position="127"/>
    </location>
</feature>
<dbReference type="OrthoDB" id="437796at2759"/>
<feature type="compositionally biased region" description="Low complexity" evidence="1">
    <location>
        <begin position="450"/>
        <end position="462"/>
    </location>
</feature>
<feature type="non-terminal residue" evidence="2">
    <location>
        <position position="1"/>
    </location>
</feature>
<keyword evidence="3" id="KW-1185">Reference proteome</keyword>
<feature type="region of interest" description="Disordered" evidence="1">
    <location>
        <begin position="441"/>
        <end position="470"/>
    </location>
</feature>
<evidence type="ECO:0000313" key="3">
    <source>
        <dbReference type="Proteomes" id="UP000601435"/>
    </source>
</evidence>
<feature type="compositionally biased region" description="Low complexity" evidence="1">
    <location>
        <begin position="148"/>
        <end position="159"/>
    </location>
</feature>
<reference evidence="2" key="1">
    <citation type="submission" date="2021-02" db="EMBL/GenBank/DDBJ databases">
        <authorList>
            <person name="Dougan E. K."/>
            <person name="Rhodes N."/>
            <person name="Thang M."/>
            <person name="Chan C."/>
        </authorList>
    </citation>
    <scope>NUCLEOTIDE SEQUENCE</scope>
</reference>
<feature type="non-terminal residue" evidence="2">
    <location>
        <position position="593"/>
    </location>
</feature>
<dbReference type="AlphaFoldDB" id="A0A813CGE1"/>
<feature type="region of interest" description="Disordered" evidence="1">
    <location>
        <begin position="148"/>
        <end position="187"/>
    </location>
</feature>
<dbReference type="Proteomes" id="UP000601435">
    <property type="component" value="Unassembled WGS sequence"/>
</dbReference>
<sequence length="593" mass="62384">ARLAKERANEFLHLFLERLLSFQLAQQETQRASQLQGSSASLVTTKAEATADVVNGACNFAASPDIKGFRLQAPVTELAGACAAVKDAAVFGLLADAPTKVRLSSHIKMDDGSSVPSTMTPGSGNGVESRRVLEDVIQLQSASASAASPAFTLPAASPPRQSDARKSPKAPSPGAGEIPSPSFPTKGRCAATYSFGPLTFAREEVPVLSSPPQPQQDLQRSGFATLETAATTAPSRFDITQLPAEAQFSARGAQFQGAPDCQPQPTESRREPYEAEVCRLLEAVQGACTDLAQRLEHQRQAATARPAPGAQWYDMSTPALPPSTSGSLLLSNPTSATQVEDPCPMLSPPTLFQYSSVAMPSPVIWEIVGGGDKGGIIVRDGESTKSAQLGDRLSTGSLVEQVTVKGDRLQYKLLAGAGPPEGWISVLLSGKPLAVVARGAAGEPAPSKQEASAAPAEPVATANGHEQDDEGAIARRAKWATWTPLPQEVWDNFPRAGDGGRPTSLGAFKKVVGEAAAGEFWGLNFPLSADQFLEMGPDWLTKAMHKAGTLPKDNRIVKFTDFDIKAAKTTESTESTEASWGGAGIKILLSVDY</sequence>
<name>A0A813CGE1_9DINO</name>
<comment type="caution">
    <text evidence="2">The sequence shown here is derived from an EMBL/GenBank/DDBJ whole genome shotgun (WGS) entry which is preliminary data.</text>
</comment>